<dbReference type="PROSITE" id="PS51257">
    <property type="entry name" value="PROKAR_LIPOPROTEIN"/>
    <property type="match status" value="1"/>
</dbReference>
<feature type="chain" id="PRO_5026282456" evidence="8">
    <location>
        <begin position="23"/>
        <end position="737"/>
    </location>
</feature>
<gene>
    <name evidence="10" type="primary">dcp</name>
    <name evidence="10" type="ORF">DSM104635_00329</name>
</gene>
<keyword evidence="3 7" id="KW-0479">Metal-binding</keyword>
<organism evidence="10 11">
    <name type="scientific">Terricaulis silvestris</name>
    <dbReference type="NCBI Taxonomy" id="2686094"/>
    <lineage>
        <taxon>Bacteria</taxon>
        <taxon>Pseudomonadati</taxon>
        <taxon>Pseudomonadota</taxon>
        <taxon>Alphaproteobacteria</taxon>
        <taxon>Caulobacterales</taxon>
        <taxon>Caulobacteraceae</taxon>
        <taxon>Terricaulis</taxon>
    </lineage>
</organism>
<accession>A0A6I6MK00</accession>
<dbReference type="GO" id="GO:0004180">
    <property type="term" value="F:carboxypeptidase activity"/>
    <property type="evidence" value="ECO:0007669"/>
    <property type="project" value="UniProtKB-KW"/>
</dbReference>
<dbReference type="GO" id="GO:0008241">
    <property type="term" value="F:peptidyl-dipeptidase activity"/>
    <property type="evidence" value="ECO:0007669"/>
    <property type="project" value="UniProtKB-EC"/>
</dbReference>
<evidence type="ECO:0000259" key="9">
    <source>
        <dbReference type="Pfam" id="PF01432"/>
    </source>
</evidence>
<proteinExistence type="inferred from homology"/>
<dbReference type="AlphaFoldDB" id="A0A6I6MK00"/>
<dbReference type="EMBL" id="CP047045">
    <property type="protein sequence ID" value="QGZ93518.1"/>
    <property type="molecule type" value="Genomic_DNA"/>
</dbReference>
<dbReference type="GO" id="GO:0004222">
    <property type="term" value="F:metalloendopeptidase activity"/>
    <property type="evidence" value="ECO:0007669"/>
    <property type="project" value="InterPro"/>
</dbReference>
<evidence type="ECO:0000256" key="5">
    <source>
        <dbReference type="ARBA" id="ARBA00022833"/>
    </source>
</evidence>
<dbReference type="GO" id="GO:0006508">
    <property type="term" value="P:proteolysis"/>
    <property type="evidence" value="ECO:0007669"/>
    <property type="project" value="UniProtKB-KW"/>
</dbReference>
<keyword evidence="8" id="KW-0732">Signal</keyword>
<keyword evidence="5 7" id="KW-0862">Zinc</keyword>
<dbReference type="GO" id="GO:0005829">
    <property type="term" value="C:cytosol"/>
    <property type="evidence" value="ECO:0007669"/>
    <property type="project" value="TreeGrafter"/>
</dbReference>
<feature type="signal peptide" evidence="8">
    <location>
        <begin position="1"/>
        <end position="22"/>
    </location>
</feature>
<dbReference type="CDD" id="cd06456">
    <property type="entry name" value="M3A_DCP"/>
    <property type="match status" value="1"/>
</dbReference>
<evidence type="ECO:0000256" key="6">
    <source>
        <dbReference type="ARBA" id="ARBA00023049"/>
    </source>
</evidence>
<name>A0A6I6MK00_9CAUL</name>
<keyword evidence="11" id="KW-1185">Reference proteome</keyword>
<comment type="cofactor">
    <cofactor evidence="7">
        <name>Zn(2+)</name>
        <dbReference type="ChEBI" id="CHEBI:29105"/>
    </cofactor>
    <text evidence="7">Binds 1 zinc ion.</text>
</comment>
<keyword evidence="2 7" id="KW-0645">Protease</keyword>
<protein>
    <submittedName>
        <fullName evidence="10">Peptidyl-dipeptidase dcp</fullName>
        <ecNumber evidence="10">3.4.15.5</ecNumber>
    </submittedName>
</protein>
<evidence type="ECO:0000256" key="4">
    <source>
        <dbReference type="ARBA" id="ARBA00022801"/>
    </source>
</evidence>
<evidence type="ECO:0000256" key="7">
    <source>
        <dbReference type="RuleBase" id="RU003435"/>
    </source>
</evidence>
<dbReference type="Gene3D" id="3.40.390.10">
    <property type="entry name" value="Collagenase (Catalytic Domain)"/>
    <property type="match status" value="1"/>
</dbReference>
<dbReference type="Gene3D" id="1.10.1370.40">
    <property type="match status" value="1"/>
</dbReference>
<dbReference type="PANTHER" id="PTHR43660">
    <property type="entry name" value="DIPEPTIDYL CARBOXYPEPTIDASE"/>
    <property type="match status" value="1"/>
</dbReference>
<evidence type="ECO:0000256" key="1">
    <source>
        <dbReference type="ARBA" id="ARBA00006040"/>
    </source>
</evidence>
<dbReference type="GO" id="GO:0046872">
    <property type="term" value="F:metal ion binding"/>
    <property type="evidence" value="ECO:0007669"/>
    <property type="project" value="UniProtKB-UniRule"/>
</dbReference>
<dbReference type="Gene3D" id="1.10.1370.10">
    <property type="entry name" value="Neurolysin, domain 3"/>
    <property type="match status" value="1"/>
</dbReference>
<evidence type="ECO:0000313" key="10">
    <source>
        <dbReference type="EMBL" id="QGZ93518.1"/>
    </source>
</evidence>
<keyword evidence="10" id="KW-0121">Carboxypeptidase</keyword>
<keyword evidence="4 7" id="KW-0378">Hydrolase</keyword>
<evidence type="ECO:0000313" key="11">
    <source>
        <dbReference type="Proteomes" id="UP000431269"/>
    </source>
</evidence>
<dbReference type="KEGG" id="tsv:DSM104635_00329"/>
<dbReference type="InterPro" id="IPR001567">
    <property type="entry name" value="Pept_M3A_M3B_dom"/>
</dbReference>
<sequence length="737" mass="81429">MKPHVIAALLAAASPLALSACATTDIGASATNAAYATAQADVARLTAQANENVLLKPWTGPHGGVPPWDHADPALIAPAFELGIALQEAEIQAIAANPAAQTFDNTMIPMQNAGRHLDRATTIFSIMTDNVSTPVVQEVEAEWSPRLTAAYNAITFNRALFARIDTLYTQRATLGLNAEQLRLLERTRDQFVRAGAAATPEQQARLGAINEELSTSFADFGRRLLADENTAIFINRESDLAGLPPNIREALAAAAAERGHAGQWAVVNTRSSVDPFLTFSSNRRLRQQVWTTFKNRGDNGDANDTNAVIADVLRLRAERAQILGFPTHAHLRMADTMARDPQNAQDLMMRVWPAAVARVHEEVADMQAIANRQRANITIEPWDYNYYAEQVRRDRYNLDQNELRPYFELNNMINGAFYMANQLYGLSFNEITGTVPVFEPNVRVWEVTDRDGSYVGLFYGDYFARAGKRSGAWAQGYQGWENFTGAAVTPITSNNNNFVRGAEGEPILISLDDAQTAFHEFGHAIHGLLAHQVYPGLGGTPRDYVEFPSQVHEHWVLTRPILDQFALHYQTGQPMPQALVDRVHSASTFNQGYATVEYLSSALVDMALHNRAEPITDVDAFERETLAAIGMPREIAMRHRLPQFGHLFSSDSYSAGYYSYLWSEVMDADTWEMFEASGNVFDPTAAAGMRNIILGEANNSDRLEAYRRFRGRDPDVNALLRVRGFPTDGGSSGGGEE</sequence>
<dbReference type="InterPro" id="IPR024079">
    <property type="entry name" value="MetalloPept_cat_dom_sf"/>
</dbReference>
<dbReference type="RefSeq" id="WP_158764520.1">
    <property type="nucleotide sequence ID" value="NZ_CP047045.1"/>
</dbReference>
<comment type="similarity">
    <text evidence="1 7">Belongs to the peptidase M3 family.</text>
</comment>
<dbReference type="EC" id="3.4.15.5" evidence="10"/>
<dbReference type="PANTHER" id="PTHR43660:SF1">
    <property type="entry name" value="DIPEPTIDYL CARBOXYPEPTIDASE"/>
    <property type="match status" value="1"/>
</dbReference>
<evidence type="ECO:0000256" key="2">
    <source>
        <dbReference type="ARBA" id="ARBA00022670"/>
    </source>
</evidence>
<evidence type="ECO:0000256" key="3">
    <source>
        <dbReference type="ARBA" id="ARBA00022723"/>
    </source>
</evidence>
<feature type="domain" description="Peptidase M3A/M3B catalytic" evidence="9">
    <location>
        <begin position="277"/>
        <end position="722"/>
    </location>
</feature>
<evidence type="ECO:0000256" key="8">
    <source>
        <dbReference type="SAM" id="SignalP"/>
    </source>
</evidence>
<keyword evidence="6 7" id="KW-0482">Metalloprotease</keyword>
<dbReference type="SUPFAM" id="SSF55486">
    <property type="entry name" value="Metalloproteases ('zincins'), catalytic domain"/>
    <property type="match status" value="1"/>
</dbReference>
<reference evidence="11" key="1">
    <citation type="submission" date="2019-12" db="EMBL/GenBank/DDBJ databases">
        <title>Complete genome of Terracaulis silvestris 0127_4.</title>
        <authorList>
            <person name="Vieira S."/>
            <person name="Riedel T."/>
            <person name="Sproer C."/>
            <person name="Pascual J."/>
            <person name="Boedeker C."/>
            <person name="Overmann J."/>
        </authorList>
    </citation>
    <scope>NUCLEOTIDE SEQUENCE [LARGE SCALE GENOMIC DNA]</scope>
    <source>
        <strain evidence="11">0127_4</strain>
    </source>
</reference>
<dbReference type="Proteomes" id="UP000431269">
    <property type="component" value="Chromosome"/>
</dbReference>
<dbReference type="Pfam" id="PF01432">
    <property type="entry name" value="Peptidase_M3"/>
    <property type="match status" value="1"/>
</dbReference>
<dbReference type="InterPro" id="IPR024077">
    <property type="entry name" value="Neurolysin/TOP_dom2"/>
</dbReference>
<dbReference type="InterPro" id="IPR034005">
    <property type="entry name" value="M3A_DCP"/>
</dbReference>
<dbReference type="InterPro" id="IPR045090">
    <property type="entry name" value="Pept_M3A_M3B"/>
</dbReference>